<feature type="transmembrane region" description="Helical" evidence="9">
    <location>
        <begin position="215"/>
        <end position="237"/>
    </location>
</feature>
<feature type="transmembrane region" description="Helical" evidence="9">
    <location>
        <begin position="186"/>
        <end position="203"/>
    </location>
</feature>
<dbReference type="PANTHER" id="PTHR10906">
    <property type="entry name" value="SECY/SEC61-ALPHA FAMILY MEMBER"/>
    <property type="match status" value="1"/>
</dbReference>
<keyword evidence="6 9" id="KW-1133">Transmembrane helix</keyword>
<evidence type="ECO:0000256" key="6">
    <source>
        <dbReference type="ARBA" id="ARBA00022989"/>
    </source>
</evidence>
<keyword evidence="9" id="KW-1003">Cell membrane</keyword>
<feature type="transmembrane region" description="Helical" evidence="9">
    <location>
        <begin position="21"/>
        <end position="40"/>
    </location>
</feature>
<evidence type="ECO:0000256" key="9">
    <source>
        <dbReference type="HAMAP-Rule" id="MF_01465"/>
    </source>
</evidence>
<dbReference type="InterPro" id="IPR030659">
    <property type="entry name" value="SecY_CS"/>
</dbReference>
<evidence type="ECO:0000256" key="11">
    <source>
        <dbReference type="RuleBase" id="RU003484"/>
    </source>
</evidence>
<evidence type="ECO:0000256" key="8">
    <source>
        <dbReference type="ARBA" id="ARBA00023136"/>
    </source>
</evidence>
<evidence type="ECO:0000313" key="14">
    <source>
        <dbReference type="Proteomes" id="UP001359308"/>
    </source>
</evidence>
<evidence type="ECO:0000256" key="7">
    <source>
        <dbReference type="ARBA" id="ARBA00023010"/>
    </source>
</evidence>
<keyword evidence="4 9" id="KW-0812">Transmembrane</keyword>
<dbReference type="Pfam" id="PF00344">
    <property type="entry name" value="SecY"/>
    <property type="match status" value="1"/>
</dbReference>
<name>A0ABZ2F8J8_METCP</name>
<dbReference type="EMBL" id="CP104311">
    <property type="protein sequence ID" value="WWF03597.1"/>
    <property type="molecule type" value="Genomic_DNA"/>
</dbReference>
<keyword evidence="7 9" id="KW-0811">Translocation</keyword>
<keyword evidence="14" id="KW-1185">Reference proteome</keyword>
<feature type="transmembrane region" description="Helical" evidence="9">
    <location>
        <begin position="373"/>
        <end position="393"/>
    </location>
</feature>
<reference evidence="13 14" key="1">
    <citation type="submission" date="2022-09" db="EMBL/GenBank/DDBJ databases">
        <authorList>
            <person name="Giprobiosintez L."/>
        </authorList>
    </citation>
    <scope>NUCLEOTIDE SEQUENCE [LARGE SCALE GENOMIC DNA]</scope>
    <source>
        <strain evidence="14">VKPM-B-12549 (GBS-15)</strain>
    </source>
</reference>
<comment type="function">
    <text evidence="9 10">The central subunit of the protein translocation channel SecYEG. Consists of two halves formed by TMs 1-5 and 6-10. These two domains form a lateral gate at the front which open onto the bilayer between TMs 2 and 7, and are clamped together by SecE at the back. The channel is closed by both a pore ring composed of hydrophobic SecY resides and a short helix (helix 2A) on the extracellular side of the membrane which forms a plug. The plug probably moves laterally to allow the channel to open. The ring and the pore may move independently.</text>
</comment>
<comment type="subcellular location">
    <subcellularLocation>
        <location evidence="9">Cell membrane</location>
        <topology evidence="9">Multi-pass membrane protein</topology>
    </subcellularLocation>
    <subcellularLocation>
        <location evidence="1 11">Membrane</location>
        <topology evidence="1 11">Multi-pass membrane protein</topology>
    </subcellularLocation>
</comment>
<evidence type="ECO:0000256" key="2">
    <source>
        <dbReference type="ARBA" id="ARBA00005751"/>
    </source>
</evidence>
<feature type="transmembrane region" description="Helical" evidence="9">
    <location>
        <begin position="118"/>
        <end position="138"/>
    </location>
</feature>
<dbReference type="Gene3D" id="1.10.3370.10">
    <property type="entry name" value="SecY subunit domain"/>
    <property type="match status" value="1"/>
</dbReference>
<dbReference type="InterPro" id="IPR023201">
    <property type="entry name" value="SecY_dom_sf"/>
</dbReference>
<keyword evidence="3 9" id="KW-0813">Transport</keyword>
<evidence type="ECO:0000256" key="3">
    <source>
        <dbReference type="ARBA" id="ARBA00022448"/>
    </source>
</evidence>
<evidence type="ECO:0000313" key="13">
    <source>
        <dbReference type="EMBL" id="WWF03597.1"/>
    </source>
</evidence>
<dbReference type="InterPro" id="IPR026593">
    <property type="entry name" value="SecY"/>
</dbReference>
<proteinExistence type="inferred from homology"/>
<dbReference type="PROSITE" id="PS00756">
    <property type="entry name" value="SECY_2"/>
    <property type="match status" value="1"/>
</dbReference>
<evidence type="ECO:0000256" key="4">
    <source>
        <dbReference type="ARBA" id="ARBA00022692"/>
    </source>
</evidence>
<sequence length="441" mass="47925">MSTINPLMADRGGRFTELRQRLLFVVGALIVFRIGAHIPIPGVDPKALAAMFNQQGSSILDMVNMFSGGALKRLSIFALGIMPYISASIILQLMTIVVPKLEQLKKEGESGRKKINQYTRYATVVLASFQATGVALALQNQSAGGAPIVVSPGFQFVALTAISLVTGTMFLMWLGEQVTERGLGNGISIIIFAGIVAGLPSAVGGTLELARTGELSAFSIIGIAAIAVAVTWLVVFVEKGQRRITINYAKRQEGRRMYAAQKSFLPLKLNMSGVIPPIFASSIILFPATLAGWFGNSEKLIWLQDIASTLSPGQPLYVLCYAAAIMFFCFFYAALVFNSNETAENLKKSGAFIPGIRPGQQTARYIDTVMTRLTLVGGIYITAVCLLPEFLIVYWNVPFYFGGTSLLIIVVVVMDFMAQIQTYVISQQYEGLLKKTNINIR</sequence>
<dbReference type="PIRSF" id="PIRSF004557">
    <property type="entry name" value="SecY"/>
    <property type="match status" value="1"/>
</dbReference>
<dbReference type="PRINTS" id="PR00303">
    <property type="entry name" value="SECYTRNLCASE"/>
</dbReference>
<dbReference type="Proteomes" id="UP001359308">
    <property type="component" value="Chromosome"/>
</dbReference>
<dbReference type="HAMAP" id="MF_01465">
    <property type="entry name" value="SecY"/>
    <property type="match status" value="1"/>
</dbReference>
<comment type="similarity">
    <text evidence="2 9 12">Belongs to the SecY/SEC61-alpha family.</text>
</comment>
<keyword evidence="8 9" id="KW-0472">Membrane</keyword>
<feature type="transmembrane region" description="Helical" evidence="9">
    <location>
        <begin position="399"/>
        <end position="418"/>
    </location>
</feature>
<evidence type="ECO:0000256" key="10">
    <source>
        <dbReference type="RuleBase" id="RU000537"/>
    </source>
</evidence>
<organism evidence="13 14">
    <name type="scientific">Methylococcus capsulatus</name>
    <dbReference type="NCBI Taxonomy" id="414"/>
    <lineage>
        <taxon>Bacteria</taxon>
        <taxon>Pseudomonadati</taxon>
        <taxon>Pseudomonadota</taxon>
        <taxon>Gammaproteobacteria</taxon>
        <taxon>Methylococcales</taxon>
        <taxon>Methylococcaceae</taxon>
        <taxon>Methylococcus</taxon>
    </lineage>
</organism>
<evidence type="ECO:0000256" key="5">
    <source>
        <dbReference type="ARBA" id="ARBA00022927"/>
    </source>
</evidence>
<comment type="subunit">
    <text evidence="9">Component of the Sec protein translocase complex. Heterotrimer consisting of SecY, SecE and SecG subunits. The heterotrimers can form oligomers, although 1 heterotrimer is thought to be able to translocate proteins. Interacts with the ribosome. Interacts with SecDF, and other proteins may be involved. Interacts with SecA.</text>
</comment>
<dbReference type="RefSeq" id="WP_198323938.1">
    <property type="nucleotide sequence ID" value="NZ_CP104311.1"/>
</dbReference>
<feature type="transmembrane region" description="Helical" evidence="9">
    <location>
        <begin position="315"/>
        <end position="337"/>
    </location>
</feature>
<keyword evidence="5 9" id="KW-0653">Protein transport</keyword>
<dbReference type="NCBIfam" id="TIGR00967">
    <property type="entry name" value="3a0501s007"/>
    <property type="match status" value="1"/>
</dbReference>
<dbReference type="InterPro" id="IPR002208">
    <property type="entry name" value="SecY/SEC61-alpha"/>
</dbReference>
<feature type="transmembrane region" description="Helical" evidence="9">
    <location>
        <begin position="153"/>
        <end position="174"/>
    </location>
</feature>
<dbReference type="SUPFAM" id="SSF103491">
    <property type="entry name" value="Preprotein translocase SecY subunit"/>
    <property type="match status" value="1"/>
</dbReference>
<feature type="transmembrane region" description="Helical" evidence="9">
    <location>
        <begin position="274"/>
        <end position="295"/>
    </location>
</feature>
<protein>
    <recommendedName>
        <fullName evidence="9 10">Protein translocase subunit SecY</fullName>
    </recommendedName>
</protein>
<evidence type="ECO:0000256" key="12">
    <source>
        <dbReference type="RuleBase" id="RU004349"/>
    </source>
</evidence>
<dbReference type="PROSITE" id="PS00755">
    <property type="entry name" value="SECY_1"/>
    <property type="match status" value="1"/>
</dbReference>
<gene>
    <name evidence="9 13" type="primary">secY</name>
    <name evidence="13" type="ORF">N4J17_08275</name>
</gene>
<feature type="transmembrane region" description="Helical" evidence="9">
    <location>
        <begin position="74"/>
        <end position="98"/>
    </location>
</feature>
<evidence type="ECO:0000256" key="1">
    <source>
        <dbReference type="ARBA" id="ARBA00004141"/>
    </source>
</evidence>
<accession>A0ABZ2F8J8</accession>